<dbReference type="Gene3D" id="2.60.120.1000">
    <property type="match status" value="2"/>
</dbReference>
<name>A0A913Z3N0_PATMI</name>
<organism evidence="1 2">
    <name type="scientific">Patiria miniata</name>
    <name type="common">Bat star</name>
    <name type="synonym">Asterina miniata</name>
    <dbReference type="NCBI Taxonomy" id="46514"/>
    <lineage>
        <taxon>Eukaryota</taxon>
        <taxon>Metazoa</taxon>
        <taxon>Echinodermata</taxon>
        <taxon>Eleutherozoa</taxon>
        <taxon>Asterozoa</taxon>
        <taxon>Asteroidea</taxon>
        <taxon>Valvatacea</taxon>
        <taxon>Valvatida</taxon>
        <taxon>Asterinidae</taxon>
        <taxon>Patiria</taxon>
    </lineage>
</organism>
<keyword evidence="2" id="KW-1185">Reference proteome</keyword>
<dbReference type="OMA" id="RYECFGS"/>
<protein>
    <submittedName>
        <fullName evidence="1">Uncharacterized protein</fullName>
    </submittedName>
</protein>
<dbReference type="Proteomes" id="UP000887568">
    <property type="component" value="Unplaced"/>
</dbReference>
<dbReference type="OrthoDB" id="5971291at2759"/>
<evidence type="ECO:0000313" key="1">
    <source>
        <dbReference type="EnsemblMetazoa" id="XP_038046312.1"/>
    </source>
</evidence>
<dbReference type="AlphaFoldDB" id="A0A913Z3N0"/>
<dbReference type="RefSeq" id="XP_038046312.1">
    <property type="nucleotide sequence ID" value="XM_038190384.1"/>
</dbReference>
<evidence type="ECO:0000313" key="2">
    <source>
        <dbReference type="Proteomes" id="UP000887568"/>
    </source>
</evidence>
<dbReference type="InterPro" id="IPR036056">
    <property type="entry name" value="Fibrinogen-like_C"/>
</dbReference>
<reference evidence="1" key="1">
    <citation type="submission" date="2022-11" db="UniProtKB">
        <authorList>
            <consortium name="EnsemblMetazoa"/>
        </authorList>
    </citation>
    <scope>IDENTIFICATION</scope>
</reference>
<dbReference type="EnsemblMetazoa" id="XM_038190384.1">
    <property type="protein sequence ID" value="XP_038046312.1"/>
    <property type="gene ID" value="LOC119720630"/>
</dbReference>
<dbReference type="SUPFAM" id="SSF56496">
    <property type="entry name" value="Fibrinogen C-terminal domain-like"/>
    <property type="match status" value="2"/>
</dbReference>
<accession>A0A913Z3N0</accession>
<dbReference type="GeneID" id="119720630"/>
<sequence length="572" mass="64885">MTEEMVASDWASCNKRGERFMEIRRKARVTTADWTVERSWAEPNHYCWNLVWMSNESVKELPSSYRSCHEWRLAGYEGDGTYEVDPDGPGGLEVFEVECEMDTGYTVVHHDKDVEGFTVRVTGNGRDIIKYETPGAYRKILNYTTASLPQIAALANASDRCSQFVSLECMNTEIWNERGTQMTWWVSQDQEKMFNWGGAPSGFNGCGCYVNNTCENGERCNCDNDSQRGGSIWRLDRGLLTDKSKLPVREVRVGDVGHRGERANVRVGPLRCYGAESEHAREGLFRNCEELRLNGRQRDDYYRIDPDGDGPLAGFRVWCNFKSDKAFTVIDNDMHDVDILVSISNDRNYEAPGAYTKKLAYEAPSMEHMVALINTSEVCRQYIWYKCRLAAIWKGDIQVTWLLSRNKEKMPNWGGAPSGWKGCECSIDNDCAGGGRCNCDRDVENVVRYDEGYLTDAAQLPVTAIQIGDIGDETERARFNIDPLECKGLRSKVTGLSSTETRRTIEASCRWFINTAWTGSFIQPSVFLAPYTFSAIRTWVDGSTTTSLRQAHGDFDTVFRQEGLKEPYLHTK</sequence>
<proteinExistence type="predicted"/>